<name>C4FJD5_9AQUI</name>
<evidence type="ECO:0000313" key="3">
    <source>
        <dbReference type="Proteomes" id="UP000005540"/>
    </source>
</evidence>
<protein>
    <recommendedName>
        <fullName evidence="4">Lipoprotein</fullName>
    </recommendedName>
</protein>
<comment type="caution">
    <text evidence="2">The sequence shown here is derived from an EMBL/GenBank/DDBJ whole genome shotgun (WGS) entry which is preliminary data.</text>
</comment>
<dbReference type="EMBL" id="ABZS01000050">
    <property type="protein sequence ID" value="EEP60821.1"/>
    <property type="molecule type" value="Genomic_DNA"/>
</dbReference>
<keyword evidence="1" id="KW-0732">Signal</keyword>
<feature type="chain" id="PRO_5002936043" description="Lipoprotein" evidence="1">
    <location>
        <begin position="23"/>
        <end position="206"/>
    </location>
</feature>
<evidence type="ECO:0000256" key="1">
    <source>
        <dbReference type="SAM" id="SignalP"/>
    </source>
</evidence>
<proteinExistence type="predicted"/>
<dbReference type="Proteomes" id="UP000005540">
    <property type="component" value="Unassembled WGS sequence"/>
</dbReference>
<dbReference type="OrthoDB" id="12600at2"/>
<gene>
    <name evidence="2" type="ORF">SULYE_0682</name>
</gene>
<reference evidence="2 3" key="1">
    <citation type="submission" date="2009-04" db="EMBL/GenBank/DDBJ databases">
        <authorList>
            <person name="Reysenbach A.-L."/>
            <person name="Heidelberg J.F."/>
            <person name="Nelson W.C."/>
        </authorList>
    </citation>
    <scope>NUCLEOTIDE SEQUENCE [LARGE SCALE GENOMIC DNA]</scope>
    <source>
        <strain evidence="2 3">SS-5</strain>
    </source>
</reference>
<evidence type="ECO:0008006" key="4">
    <source>
        <dbReference type="Google" id="ProtNLM"/>
    </source>
</evidence>
<sequence length="206" mass="23369">MKNLKFLIIVLFSALFLNSCSTTTFKPFYCENKFKEIKQKDNAIPDKFSFAGSAMVSGLPALVKGEFRENEKMYISSPFGKNLLTIERKDGSLCVKASGFESCNSGEILSLVSLYMPQAKPLTDITLLKSLISKKFSIQENEKYECDGNTLKIIRPEYTLVYEEGNLRKIIYKDYTVEYGLNNEIQLTNNGSVLMKLNISNLNFIK</sequence>
<accession>C4FJD5</accession>
<organism evidence="2 3">
    <name type="scientific">Sulfurihydrogenibium yellowstonense SS-5</name>
    <dbReference type="NCBI Taxonomy" id="432331"/>
    <lineage>
        <taxon>Bacteria</taxon>
        <taxon>Pseudomonadati</taxon>
        <taxon>Aquificota</taxon>
        <taxon>Aquificia</taxon>
        <taxon>Aquificales</taxon>
        <taxon>Hydrogenothermaceae</taxon>
        <taxon>Sulfurihydrogenibium</taxon>
    </lineage>
</organism>
<keyword evidence="3" id="KW-1185">Reference proteome</keyword>
<feature type="signal peptide" evidence="1">
    <location>
        <begin position="1"/>
        <end position="22"/>
    </location>
</feature>
<dbReference type="RefSeq" id="WP_007546421.1">
    <property type="nucleotide sequence ID" value="NZ_ABZS01000050.1"/>
</dbReference>
<dbReference type="AlphaFoldDB" id="C4FJD5"/>
<evidence type="ECO:0000313" key="2">
    <source>
        <dbReference type="EMBL" id="EEP60821.1"/>
    </source>
</evidence>